<dbReference type="PANTHER" id="PTHR38688">
    <property type="entry name" value="PYR_REDOX_2 DOMAIN-CONTAINING PROTEIN"/>
    <property type="match status" value="1"/>
</dbReference>
<dbReference type="Gene3D" id="3.50.50.60">
    <property type="entry name" value="FAD/NAD(P)-binding domain"/>
    <property type="match status" value="1"/>
</dbReference>
<dbReference type="InterPro" id="IPR023753">
    <property type="entry name" value="FAD/NAD-binding_dom"/>
</dbReference>
<sequence>MRLKKRSLNTERKTPPLSQSSAQSGQSRLYSAVTSSSTIRRVDSRNATPDSGLYDVYGAVVVGAGPAGITAVGNLLENRIDRILWVDHAFDGGRVNQYYREVPSNTKAKLFIEFATAVAPFRESASGSPSGDLAKEQRTSEGISGATKSDKLRDLSDKLLDLQRLDQESGCHLRYAADLLLMLTEGLKRTPGVIAQTGQVTSATLHESTATWAIDVSTEGDSPQNITSVQAQRLILCTGSSPIDPPLPYEPGGLKHLHLDTALSPTKLSELLSPLGPTTVAVIGASHSAVLVLWNLANLALTSKPNLKVKWFTRHPLRYAEYEDGFIARDNTGLKGEAAQWARNNLEPETMPDSLISGMITKITYNKGDEESAYREHLSGTSFVVQAIGYHRDPLPTLRTSSGQKIEPLFDHNEGVFHYMKQNASGSIGELAVLPGVYGAGIAFPEKVVDKKYGHEEMNVGFYKFMQAVKKWSKGWKAVAV</sequence>
<feature type="domain" description="FAD/NAD(P)-binding" evidence="2">
    <location>
        <begin position="60"/>
        <end position="297"/>
    </location>
</feature>
<dbReference type="InterPro" id="IPR053275">
    <property type="entry name" value="Agnestin_monoxygenase"/>
</dbReference>
<reference evidence="3 4" key="1">
    <citation type="submission" date="2024-02" db="EMBL/GenBank/DDBJ databases">
        <title>De novo assembly and annotation of 12 fungi associated with fruit tree decline syndrome in Ontario, Canada.</title>
        <authorList>
            <person name="Sulman M."/>
            <person name="Ellouze W."/>
            <person name="Ilyukhin E."/>
        </authorList>
    </citation>
    <scope>NUCLEOTIDE SEQUENCE [LARGE SCALE GENOMIC DNA]</scope>
    <source>
        <strain evidence="3 4">M42-189</strain>
    </source>
</reference>
<dbReference type="Pfam" id="PF07992">
    <property type="entry name" value="Pyr_redox_2"/>
    <property type="match status" value="1"/>
</dbReference>
<protein>
    <recommendedName>
        <fullName evidence="2">FAD/NAD(P)-binding domain-containing protein</fullName>
    </recommendedName>
</protein>
<dbReference type="InterPro" id="IPR036188">
    <property type="entry name" value="FAD/NAD-bd_sf"/>
</dbReference>
<keyword evidence="4" id="KW-1185">Reference proteome</keyword>
<gene>
    <name evidence="3" type="ORF">SLS60_003148</name>
</gene>
<feature type="region of interest" description="Disordered" evidence="1">
    <location>
        <begin position="1"/>
        <end position="32"/>
    </location>
</feature>
<dbReference type="SUPFAM" id="SSF51905">
    <property type="entry name" value="FAD/NAD(P)-binding domain"/>
    <property type="match status" value="1"/>
</dbReference>
<evidence type="ECO:0000313" key="4">
    <source>
        <dbReference type="Proteomes" id="UP001521785"/>
    </source>
</evidence>
<evidence type="ECO:0000313" key="3">
    <source>
        <dbReference type="EMBL" id="KAL1608209.1"/>
    </source>
</evidence>
<name>A0ABR3RUV1_9PLEO</name>
<dbReference type="EMBL" id="JAKJXO020000003">
    <property type="protein sequence ID" value="KAL1608209.1"/>
    <property type="molecule type" value="Genomic_DNA"/>
</dbReference>
<dbReference type="PANTHER" id="PTHR38688:SF1">
    <property type="entry name" value="FAD_NAD(P)-BINDING DOMAIN-CONTAINING PROTEIN"/>
    <property type="match status" value="1"/>
</dbReference>
<feature type="region of interest" description="Disordered" evidence="1">
    <location>
        <begin position="122"/>
        <end position="147"/>
    </location>
</feature>
<accession>A0ABR3RUV1</accession>
<comment type="caution">
    <text evidence="3">The sequence shown here is derived from an EMBL/GenBank/DDBJ whole genome shotgun (WGS) entry which is preliminary data.</text>
</comment>
<evidence type="ECO:0000259" key="2">
    <source>
        <dbReference type="Pfam" id="PF07992"/>
    </source>
</evidence>
<proteinExistence type="predicted"/>
<dbReference type="Proteomes" id="UP001521785">
    <property type="component" value="Unassembled WGS sequence"/>
</dbReference>
<evidence type="ECO:0000256" key="1">
    <source>
        <dbReference type="SAM" id="MobiDB-lite"/>
    </source>
</evidence>
<feature type="compositionally biased region" description="Polar residues" evidence="1">
    <location>
        <begin position="16"/>
        <end position="32"/>
    </location>
</feature>
<organism evidence="3 4">
    <name type="scientific">Paraconiothyrium brasiliense</name>
    <dbReference type="NCBI Taxonomy" id="300254"/>
    <lineage>
        <taxon>Eukaryota</taxon>
        <taxon>Fungi</taxon>
        <taxon>Dikarya</taxon>
        <taxon>Ascomycota</taxon>
        <taxon>Pezizomycotina</taxon>
        <taxon>Dothideomycetes</taxon>
        <taxon>Pleosporomycetidae</taxon>
        <taxon>Pleosporales</taxon>
        <taxon>Massarineae</taxon>
        <taxon>Didymosphaeriaceae</taxon>
        <taxon>Paraconiothyrium</taxon>
    </lineage>
</organism>